<proteinExistence type="predicted"/>
<comment type="caution">
    <text evidence="2">The sequence shown here is derived from an EMBL/GenBank/DDBJ whole genome shotgun (WGS) entry which is preliminary data.</text>
</comment>
<dbReference type="Proteomes" id="UP001501461">
    <property type="component" value="Unassembled WGS sequence"/>
</dbReference>
<evidence type="ECO:0000313" key="3">
    <source>
        <dbReference type="Proteomes" id="UP001501461"/>
    </source>
</evidence>
<feature type="domain" description="Solute-binding protein family 3/N-terminal" evidence="1">
    <location>
        <begin position="36"/>
        <end position="104"/>
    </location>
</feature>
<dbReference type="Gene3D" id="3.40.190.10">
    <property type="entry name" value="Periplasmic binding protein-like II"/>
    <property type="match status" value="1"/>
</dbReference>
<protein>
    <submittedName>
        <fullName evidence="2">Transporter substrate-binding domain-containing protein</fullName>
    </submittedName>
</protein>
<accession>A0ABN2V075</accession>
<gene>
    <name evidence="2" type="ORF">GCM10009720_29460</name>
</gene>
<reference evidence="2 3" key="1">
    <citation type="journal article" date="2019" name="Int. J. Syst. Evol. Microbiol.">
        <title>The Global Catalogue of Microorganisms (GCM) 10K type strain sequencing project: providing services to taxonomists for standard genome sequencing and annotation.</title>
        <authorList>
            <consortium name="The Broad Institute Genomics Platform"/>
            <consortium name="The Broad Institute Genome Sequencing Center for Infectious Disease"/>
            <person name="Wu L."/>
            <person name="Ma J."/>
        </authorList>
    </citation>
    <scope>NUCLEOTIDE SEQUENCE [LARGE SCALE GENOMIC DNA]</scope>
    <source>
        <strain evidence="2 3">JCM 13595</strain>
    </source>
</reference>
<dbReference type="Pfam" id="PF00497">
    <property type="entry name" value="SBP_bac_3"/>
    <property type="match status" value="1"/>
</dbReference>
<sequence>MQWIVACGLTLGLVGCGGHYPADPGDSLNRISGGTLRVGISHQPPWTDISSGETDPEGIEVQLIEDYAATINAEVEWQAGGEEELMTLLSGNELDLVIGGLTSQSPWSSDAGLTTSFAESIGVDGSTTQHVMAVQMGENAFMTSLERFLLDQNIEQQVPEEMRP</sequence>
<keyword evidence="3" id="KW-1185">Reference proteome</keyword>
<dbReference type="SUPFAM" id="SSF53850">
    <property type="entry name" value="Periplasmic binding protein-like II"/>
    <property type="match status" value="1"/>
</dbReference>
<organism evidence="2 3">
    <name type="scientific">Yaniella flava</name>
    <dbReference type="NCBI Taxonomy" id="287930"/>
    <lineage>
        <taxon>Bacteria</taxon>
        <taxon>Bacillati</taxon>
        <taxon>Actinomycetota</taxon>
        <taxon>Actinomycetes</taxon>
        <taxon>Micrococcales</taxon>
        <taxon>Micrococcaceae</taxon>
        <taxon>Yaniella</taxon>
    </lineage>
</organism>
<evidence type="ECO:0000259" key="1">
    <source>
        <dbReference type="Pfam" id="PF00497"/>
    </source>
</evidence>
<evidence type="ECO:0000313" key="2">
    <source>
        <dbReference type="EMBL" id="GAA2046653.1"/>
    </source>
</evidence>
<name>A0ABN2V075_9MICC</name>
<dbReference type="InterPro" id="IPR001638">
    <property type="entry name" value="Solute-binding_3/MltF_N"/>
</dbReference>
<dbReference type="EMBL" id="BAAAMN010000072">
    <property type="protein sequence ID" value="GAA2046653.1"/>
    <property type="molecule type" value="Genomic_DNA"/>
</dbReference>